<evidence type="ECO:0000256" key="1">
    <source>
        <dbReference type="SAM" id="Phobius"/>
    </source>
</evidence>
<dbReference type="EMBL" id="FOYU01000001">
    <property type="protein sequence ID" value="SFR43324.1"/>
    <property type="molecule type" value="Genomic_DNA"/>
</dbReference>
<evidence type="ECO:0000313" key="2">
    <source>
        <dbReference type="EMBL" id="SFR43324.1"/>
    </source>
</evidence>
<keyword evidence="1" id="KW-0812">Transmembrane</keyword>
<dbReference type="AlphaFoldDB" id="A0A1I6GMC3"/>
<feature type="transmembrane region" description="Helical" evidence="1">
    <location>
        <begin position="28"/>
        <end position="45"/>
    </location>
</feature>
<gene>
    <name evidence="2" type="ORF">SAMN04488070_0942</name>
</gene>
<sequence length="65" mass="7301">MFIALCCLLSALTLYIQALTHAMGAKRWGVLGLLLGPFVMPMFFTHKRMTMLKAQGRTNVSMLVR</sequence>
<keyword evidence="3" id="KW-1185">Reference proteome</keyword>
<evidence type="ECO:0000313" key="3">
    <source>
        <dbReference type="Proteomes" id="UP000199424"/>
    </source>
</evidence>
<keyword evidence="1" id="KW-0472">Membrane</keyword>
<organism evidence="2 3">
    <name type="scientific">Pseudidiomarina maritima</name>
    <dbReference type="NCBI Taxonomy" id="519453"/>
    <lineage>
        <taxon>Bacteria</taxon>
        <taxon>Pseudomonadati</taxon>
        <taxon>Pseudomonadota</taxon>
        <taxon>Gammaproteobacteria</taxon>
        <taxon>Alteromonadales</taxon>
        <taxon>Idiomarinaceae</taxon>
        <taxon>Pseudidiomarina</taxon>
    </lineage>
</organism>
<protein>
    <submittedName>
        <fullName evidence="2">Uncharacterized protein</fullName>
    </submittedName>
</protein>
<reference evidence="3" key="1">
    <citation type="submission" date="2016-10" db="EMBL/GenBank/DDBJ databases">
        <authorList>
            <person name="Varghese N."/>
            <person name="Submissions S."/>
        </authorList>
    </citation>
    <scope>NUCLEOTIDE SEQUENCE [LARGE SCALE GENOMIC DNA]</scope>
    <source>
        <strain evidence="3">CGMCC 1.7285</strain>
    </source>
</reference>
<proteinExistence type="predicted"/>
<keyword evidence="1" id="KW-1133">Transmembrane helix</keyword>
<dbReference type="RefSeq" id="WP_092855781.1">
    <property type="nucleotide sequence ID" value="NZ_FOYU01000001.1"/>
</dbReference>
<accession>A0A1I6GMC3</accession>
<name>A0A1I6GMC3_9GAMM</name>
<dbReference type="Proteomes" id="UP000199424">
    <property type="component" value="Unassembled WGS sequence"/>
</dbReference>